<organism evidence="2 3">
    <name type="scientific">Penicillium argentinense</name>
    <dbReference type="NCBI Taxonomy" id="1131581"/>
    <lineage>
        <taxon>Eukaryota</taxon>
        <taxon>Fungi</taxon>
        <taxon>Dikarya</taxon>
        <taxon>Ascomycota</taxon>
        <taxon>Pezizomycotina</taxon>
        <taxon>Eurotiomycetes</taxon>
        <taxon>Eurotiomycetidae</taxon>
        <taxon>Eurotiales</taxon>
        <taxon>Aspergillaceae</taxon>
        <taxon>Penicillium</taxon>
    </lineage>
</organism>
<comment type="caution">
    <text evidence="2">The sequence shown here is derived from an EMBL/GenBank/DDBJ whole genome shotgun (WGS) entry which is preliminary data.</text>
</comment>
<evidence type="ECO:0000313" key="2">
    <source>
        <dbReference type="EMBL" id="KAJ5085762.1"/>
    </source>
</evidence>
<feature type="region of interest" description="Disordered" evidence="1">
    <location>
        <begin position="1"/>
        <end position="54"/>
    </location>
</feature>
<evidence type="ECO:0000256" key="1">
    <source>
        <dbReference type="SAM" id="MobiDB-lite"/>
    </source>
</evidence>
<gene>
    <name evidence="2" type="ORF">N7532_010533</name>
</gene>
<proteinExistence type="predicted"/>
<sequence>MSPAGLLSVLGNGTRHHASAGDPERPRHTRDNASGRDEKDHGSNPTNDGVAPYFLADVPARCSLRRN</sequence>
<dbReference type="GeneID" id="81362003"/>
<feature type="compositionally biased region" description="Basic and acidic residues" evidence="1">
    <location>
        <begin position="22"/>
        <end position="42"/>
    </location>
</feature>
<name>A0A9W9EPT1_9EURO</name>
<accession>A0A9W9EPT1</accession>
<protein>
    <submittedName>
        <fullName evidence="2">Uncharacterized protein</fullName>
    </submittedName>
</protein>
<reference evidence="2" key="2">
    <citation type="journal article" date="2023" name="IMA Fungus">
        <title>Comparative genomic study of the Penicillium genus elucidates a diverse pangenome and 15 lateral gene transfer events.</title>
        <authorList>
            <person name="Petersen C."/>
            <person name="Sorensen T."/>
            <person name="Nielsen M.R."/>
            <person name="Sondergaard T.E."/>
            <person name="Sorensen J.L."/>
            <person name="Fitzpatrick D.A."/>
            <person name="Frisvad J.C."/>
            <person name="Nielsen K.L."/>
        </authorList>
    </citation>
    <scope>NUCLEOTIDE SEQUENCE</scope>
    <source>
        <strain evidence="2">IBT 30761</strain>
    </source>
</reference>
<dbReference type="RefSeq" id="XP_056470440.1">
    <property type="nucleotide sequence ID" value="XM_056623024.1"/>
</dbReference>
<evidence type="ECO:0000313" key="3">
    <source>
        <dbReference type="Proteomes" id="UP001149074"/>
    </source>
</evidence>
<dbReference type="EMBL" id="JAPQKI010000010">
    <property type="protein sequence ID" value="KAJ5085762.1"/>
    <property type="molecule type" value="Genomic_DNA"/>
</dbReference>
<dbReference type="Proteomes" id="UP001149074">
    <property type="component" value="Unassembled WGS sequence"/>
</dbReference>
<reference evidence="2" key="1">
    <citation type="submission" date="2022-11" db="EMBL/GenBank/DDBJ databases">
        <authorList>
            <person name="Petersen C."/>
        </authorList>
    </citation>
    <scope>NUCLEOTIDE SEQUENCE</scope>
    <source>
        <strain evidence="2">IBT 30761</strain>
    </source>
</reference>
<dbReference type="AlphaFoldDB" id="A0A9W9EPT1"/>
<keyword evidence="3" id="KW-1185">Reference proteome</keyword>